<dbReference type="Pfam" id="PF17254">
    <property type="entry name" value="DUF5321"/>
    <property type="match status" value="1"/>
</dbReference>
<protein>
    <submittedName>
        <fullName evidence="2">Uncharacterized protein</fullName>
    </submittedName>
</protein>
<name>A0A9P4MJ24_9PEZI</name>
<sequence length="208" mass="23613">MAASQRLTCRLHCSPKPLSQTWQPRIAQRLAMRPYSSSESSLPRIASPSLWSSMVPKFLRRSGKGSIGQSKNFLSGEWNPATFFIIMSLLIGSNAIQMVSLKTRRLNYKRSTEAKLSLLREVIGRVQKGEDVDVEAMLGTGDPEREKEWEEVMKDLERDVDIWEKKSETHQEAHSQKGPSDSESPKAAKVDQGQRTHQPDQQRKPGFY</sequence>
<keyword evidence="3" id="KW-1185">Reference proteome</keyword>
<comment type="caution">
    <text evidence="2">The sequence shown here is derived from an EMBL/GenBank/DDBJ whole genome shotgun (WGS) entry which is preliminary data.</text>
</comment>
<evidence type="ECO:0000313" key="2">
    <source>
        <dbReference type="EMBL" id="KAF2154798.1"/>
    </source>
</evidence>
<organism evidence="2 3">
    <name type="scientific">Myriangium duriaei CBS 260.36</name>
    <dbReference type="NCBI Taxonomy" id="1168546"/>
    <lineage>
        <taxon>Eukaryota</taxon>
        <taxon>Fungi</taxon>
        <taxon>Dikarya</taxon>
        <taxon>Ascomycota</taxon>
        <taxon>Pezizomycotina</taxon>
        <taxon>Dothideomycetes</taxon>
        <taxon>Dothideomycetidae</taxon>
        <taxon>Myriangiales</taxon>
        <taxon>Myriangiaceae</taxon>
        <taxon>Myriangium</taxon>
    </lineage>
</organism>
<feature type="compositionally biased region" description="Basic and acidic residues" evidence="1">
    <location>
        <begin position="160"/>
        <end position="175"/>
    </location>
</feature>
<dbReference type="EMBL" id="ML996083">
    <property type="protein sequence ID" value="KAF2154798.1"/>
    <property type="molecule type" value="Genomic_DNA"/>
</dbReference>
<proteinExistence type="predicted"/>
<reference evidence="2" key="1">
    <citation type="journal article" date="2020" name="Stud. Mycol.">
        <title>101 Dothideomycetes genomes: a test case for predicting lifestyles and emergence of pathogens.</title>
        <authorList>
            <person name="Haridas S."/>
            <person name="Albert R."/>
            <person name="Binder M."/>
            <person name="Bloem J."/>
            <person name="Labutti K."/>
            <person name="Salamov A."/>
            <person name="Andreopoulos B."/>
            <person name="Baker S."/>
            <person name="Barry K."/>
            <person name="Bills G."/>
            <person name="Bluhm B."/>
            <person name="Cannon C."/>
            <person name="Castanera R."/>
            <person name="Culley D."/>
            <person name="Daum C."/>
            <person name="Ezra D."/>
            <person name="Gonzalez J."/>
            <person name="Henrissat B."/>
            <person name="Kuo A."/>
            <person name="Liang C."/>
            <person name="Lipzen A."/>
            <person name="Lutzoni F."/>
            <person name="Magnuson J."/>
            <person name="Mondo S."/>
            <person name="Nolan M."/>
            <person name="Ohm R."/>
            <person name="Pangilinan J."/>
            <person name="Park H.-J."/>
            <person name="Ramirez L."/>
            <person name="Alfaro M."/>
            <person name="Sun H."/>
            <person name="Tritt A."/>
            <person name="Yoshinaga Y."/>
            <person name="Zwiers L.-H."/>
            <person name="Turgeon B."/>
            <person name="Goodwin S."/>
            <person name="Spatafora J."/>
            <person name="Crous P."/>
            <person name="Grigoriev I."/>
        </authorList>
    </citation>
    <scope>NUCLEOTIDE SEQUENCE</scope>
    <source>
        <strain evidence="2">CBS 260.36</strain>
    </source>
</reference>
<evidence type="ECO:0000256" key="1">
    <source>
        <dbReference type="SAM" id="MobiDB-lite"/>
    </source>
</evidence>
<dbReference type="InterPro" id="IPR035213">
    <property type="entry name" value="DUF5321"/>
</dbReference>
<dbReference type="OrthoDB" id="2253354at2759"/>
<feature type="region of interest" description="Disordered" evidence="1">
    <location>
        <begin position="160"/>
        <end position="208"/>
    </location>
</feature>
<feature type="compositionally biased region" description="Basic and acidic residues" evidence="1">
    <location>
        <begin position="183"/>
        <end position="208"/>
    </location>
</feature>
<evidence type="ECO:0000313" key="3">
    <source>
        <dbReference type="Proteomes" id="UP000799439"/>
    </source>
</evidence>
<dbReference type="AlphaFoldDB" id="A0A9P4MJ24"/>
<dbReference type="Proteomes" id="UP000799439">
    <property type="component" value="Unassembled WGS sequence"/>
</dbReference>
<gene>
    <name evidence="2" type="ORF">K461DRAFT_291711</name>
</gene>
<accession>A0A9P4MJ24</accession>